<dbReference type="PANTHER" id="PTHR43481:SF4">
    <property type="entry name" value="GLYCEROL-1-PHOSPHATE PHOSPHOHYDROLASE 1-RELATED"/>
    <property type="match status" value="1"/>
</dbReference>
<dbReference type="RefSeq" id="WP_169172433.1">
    <property type="nucleotide sequence ID" value="NZ_JAAIII010000004.1"/>
</dbReference>
<dbReference type="Proteomes" id="UP000532194">
    <property type="component" value="Unassembled WGS sequence"/>
</dbReference>
<dbReference type="Gene3D" id="3.40.50.1000">
    <property type="entry name" value="HAD superfamily/HAD-like"/>
    <property type="match status" value="1"/>
</dbReference>
<organism evidence="1 2">
    <name type="scientific">Bifidobacterium oedipodis</name>
    <dbReference type="NCBI Taxonomy" id="2675322"/>
    <lineage>
        <taxon>Bacteria</taxon>
        <taxon>Bacillati</taxon>
        <taxon>Actinomycetota</taxon>
        <taxon>Actinomycetes</taxon>
        <taxon>Bifidobacteriales</taxon>
        <taxon>Bifidobacteriaceae</taxon>
        <taxon>Bifidobacterium</taxon>
    </lineage>
</organism>
<sequence length="237" mass="24831">MSNRQARHSLFPAAVLWDMDGTLIDSDGLWLAAERAVYRESIAERSGAAVPELSAVAERALEGASLPECARVLKAEGVTLPQEAIIERLVSTVEHELVAGGGIPWAAGAVALLMSLVEVGIPSVLVTGTPMRVARHVLEAVPPGSFAGAITGDSSLPAKPAPDRYRAAADMADANIKDCLVFEDSGTGIRAGLAAGATVVAVTDLARIPAPEDSRYRRIANFLGLDAAKLAQLRKCW</sequence>
<dbReference type="NCBIfam" id="TIGR01509">
    <property type="entry name" value="HAD-SF-IA-v3"/>
    <property type="match status" value="1"/>
</dbReference>
<gene>
    <name evidence="1" type="ORF">G1C95_1610</name>
</gene>
<dbReference type="InterPro" id="IPR036412">
    <property type="entry name" value="HAD-like_sf"/>
</dbReference>
<dbReference type="PANTHER" id="PTHR43481">
    <property type="entry name" value="FRUCTOSE-1-PHOSPHATE PHOSPHATASE"/>
    <property type="match status" value="1"/>
</dbReference>
<reference evidence="1 2" key="1">
    <citation type="submission" date="2020-02" db="EMBL/GenBank/DDBJ databases">
        <title>Characterization of phylogenetic diversity of novel bifidobacterial species isolated in Czech ZOOs.</title>
        <authorList>
            <person name="Lugli G.A."/>
            <person name="Vera N.B."/>
            <person name="Ventura M."/>
        </authorList>
    </citation>
    <scope>NUCLEOTIDE SEQUENCE [LARGE SCALE GENOMIC DNA]</scope>
    <source>
        <strain evidence="1 2">DSM 109957</strain>
    </source>
</reference>
<dbReference type="InterPro" id="IPR051806">
    <property type="entry name" value="HAD-like_SPP"/>
</dbReference>
<evidence type="ECO:0000313" key="2">
    <source>
        <dbReference type="Proteomes" id="UP000532194"/>
    </source>
</evidence>
<evidence type="ECO:0000313" key="1">
    <source>
        <dbReference type="EMBL" id="NMM94423.1"/>
    </source>
</evidence>
<name>A0A7Y0ER35_9BIFI</name>
<dbReference type="Gene3D" id="1.10.150.240">
    <property type="entry name" value="Putative phosphatase, domain 2"/>
    <property type="match status" value="1"/>
</dbReference>
<dbReference type="SFLD" id="SFLDS00003">
    <property type="entry name" value="Haloacid_Dehalogenase"/>
    <property type="match status" value="1"/>
</dbReference>
<dbReference type="Pfam" id="PF00702">
    <property type="entry name" value="Hydrolase"/>
    <property type="match status" value="1"/>
</dbReference>
<dbReference type="InterPro" id="IPR006439">
    <property type="entry name" value="HAD-SF_hydro_IA"/>
</dbReference>
<dbReference type="SUPFAM" id="SSF56784">
    <property type="entry name" value="HAD-like"/>
    <property type="match status" value="1"/>
</dbReference>
<comment type="caution">
    <text evidence="1">The sequence shown here is derived from an EMBL/GenBank/DDBJ whole genome shotgun (WGS) entry which is preliminary data.</text>
</comment>
<protein>
    <submittedName>
        <fullName evidence="1">Haloacid dehalogenase</fullName>
    </submittedName>
</protein>
<proteinExistence type="predicted"/>
<dbReference type="SFLD" id="SFLDG01129">
    <property type="entry name" value="C1.5:_HAD__Beta-PGM__Phosphata"/>
    <property type="match status" value="1"/>
</dbReference>
<dbReference type="EMBL" id="JAAIII010000004">
    <property type="protein sequence ID" value="NMM94423.1"/>
    <property type="molecule type" value="Genomic_DNA"/>
</dbReference>
<dbReference type="AlphaFoldDB" id="A0A7Y0ER35"/>
<accession>A0A7Y0ER35</accession>
<dbReference type="InterPro" id="IPR023214">
    <property type="entry name" value="HAD_sf"/>
</dbReference>
<keyword evidence="2" id="KW-1185">Reference proteome</keyword>
<dbReference type="GO" id="GO:0050308">
    <property type="term" value="F:sugar-phosphatase activity"/>
    <property type="evidence" value="ECO:0007669"/>
    <property type="project" value="TreeGrafter"/>
</dbReference>
<dbReference type="CDD" id="cd07505">
    <property type="entry name" value="HAD_BPGM-like"/>
    <property type="match status" value="1"/>
</dbReference>
<dbReference type="InterPro" id="IPR023198">
    <property type="entry name" value="PGP-like_dom2"/>
</dbReference>